<sequence length="86" mass="9499">MRDGATQIELQFARESAIALLQRSVAMKHDRLAMHRLVDALNLKASVDAHAWDNCTAMASDPARFAALAKTFPSFPRLVQEMSGQT</sequence>
<comment type="caution">
    <text evidence="1">The sequence shown here is derived from an EMBL/GenBank/DDBJ whole genome shotgun (WGS) entry which is preliminary data.</text>
</comment>
<gene>
    <name evidence="1" type="ORF">WKW80_28410</name>
</gene>
<organism evidence="1 2">
    <name type="scientific">Variovorax humicola</name>
    <dbReference type="NCBI Taxonomy" id="1769758"/>
    <lineage>
        <taxon>Bacteria</taxon>
        <taxon>Pseudomonadati</taxon>
        <taxon>Pseudomonadota</taxon>
        <taxon>Betaproteobacteria</taxon>
        <taxon>Burkholderiales</taxon>
        <taxon>Comamonadaceae</taxon>
        <taxon>Variovorax</taxon>
    </lineage>
</organism>
<evidence type="ECO:0000313" key="2">
    <source>
        <dbReference type="Proteomes" id="UP001363010"/>
    </source>
</evidence>
<name>A0ABU8W775_9BURK</name>
<proteinExistence type="predicted"/>
<dbReference type="Proteomes" id="UP001363010">
    <property type="component" value="Unassembled WGS sequence"/>
</dbReference>
<accession>A0ABU8W775</accession>
<dbReference type="RefSeq" id="WP_340366943.1">
    <property type="nucleotide sequence ID" value="NZ_JBBKZV010000027.1"/>
</dbReference>
<keyword evidence="2" id="KW-1185">Reference proteome</keyword>
<reference evidence="1 2" key="1">
    <citation type="submission" date="2024-03" db="EMBL/GenBank/DDBJ databases">
        <title>Novel species of the genus Variovorax.</title>
        <authorList>
            <person name="Liu Q."/>
            <person name="Xin Y.-H."/>
        </authorList>
    </citation>
    <scope>NUCLEOTIDE SEQUENCE [LARGE SCALE GENOMIC DNA]</scope>
    <source>
        <strain evidence="1 2">KACC 18501</strain>
    </source>
</reference>
<protein>
    <submittedName>
        <fullName evidence="1">Uncharacterized protein</fullName>
    </submittedName>
</protein>
<evidence type="ECO:0000313" key="1">
    <source>
        <dbReference type="EMBL" id="MEJ8825910.1"/>
    </source>
</evidence>
<dbReference type="EMBL" id="JBBKZV010000027">
    <property type="protein sequence ID" value="MEJ8825910.1"/>
    <property type="molecule type" value="Genomic_DNA"/>
</dbReference>